<evidence type="ECO:0000313" key="2">
    <source>
        <dbReference type="Proteomes" id="UP001216674"/>
    </source>
</evidence>
<accession>A0ABT6B2R1</accession>
<dbReference type="RefSeq" id="WP_276268656.1">
    <property type="nucleotide sequence ID" value="NZ_JARJLM010000627.1"/>
</dbReference>
<dbReference type="InterPro" id="IPR006748">
    <property type="entry name" value="NH2Glyco/OHUrea_AB-resist_kin"/>
</dbReference>
<dbReference type="Pfam" id="PF04655">
    <property type="entry name" value="APH_6_hur"/>
    <property type="match status" value="1"/>
</dbReference>
<reference evidence="1 2" key="1">
    <citation type="submission" date="2023-03" db="EMBL/GenBank/DDBJ databases">
        <title>Draft assemblies of triclosan tolerant bacteria isolated from returned activated sludge.</title>
        <authorList>
            <person name="Van Hamelsveld S."/>
        </authorList>
    </citation>
    <scope>NUCLEOTIDE SEQUENCE [LARGE SCALE GENOMIC DNA]</scope>
    <source>
        <strain evidence="1 2">GW210010_S58</strain>
    </source>
</reference>
<dbReference type="Proteomes" id="UP001216674">
    <property type="component" value="Unassembled WGS sequence"/>
</dbReference>
<proteinExistence type="predicted"/>
<dbReference type="SUPFAM" id="SSF56112">
    <property type="entry name" value="Protein kinase-like (PK-like)"/>
    <property type="match status" value="1"/>
</dbReference>
<dbReference type="EMBL" id="JARJLM010000627">
    <property type="protein sequence ID" value="MDF3838782.1"/>
    <property type="molecule type" value="Genomic_DNA"/>
</dbReference>
<organism evidence="1 2">
    <name type="scientific">Cupriavidus basilensis</name>
    <dbReference type="NCBI Taxonomy" id="68895"/>
    <lineage>
        <taxon>Bacteria</taxon>
        <taxon>Pseudomonadati</taxon>
        <taxon>Pseudomonadota</taxon>
        <taxon>Betaproteobacteria</taxon>
        <taxon>Burkholderiales</taxon>
        <taxon>Burkholderiaceae</taxon>
        <taxon>Cupriavidus</taxon>
    </lineage>
</organism>
<gene>
    <name evidence="1" type="ORF">P3W85_38485</name>
</gene>
<evidence type="ECO:0000313" key="1">
    <source>
        <dbReference type="EMBL" id="MDF3838782.1"/>
    </source>
</evidence>
<sequence length="271" mass="29127">MFSEYLRRWDLTPDGHPILTNSSRLLPVCRRGMPAMLKVAVCSEERRGNAVMTWWDGVGAALVLEHDDDALLLERAHETPSLAGLAANANDDEAIRVACEVIAGLHTPRAAPPPSVVPLSQWFAPLTAASRVHGGILPCSAVAATELLSSAQDDVVLHGDVHHGNILHFGKRGWLAIDPKGLSGERGFDYANLFCNPSHAIAANPDRFARRIAIVTDAAALDRKRLLQWILAWGGLSAAWMLEDGLPPSTALEVARMAAAELDRMGDCAAS</sequence>
<dbReference type="InterPro" id="IPR011009">
    <property type="entry name" value="Kinase-like_dom_sf"/>
</dbReference>
<name>A0ABT6B2R1_9BURK</name>
<protein>
    <submittedName>
        <fullName evidence="1">Aminoglycoside phosphotransferase family protein</fullName>
    </submittedName>
</protein>
<comment type="caution">
    <text evidence="1">The sequence shown here is derived from an EMBL/GenBank/DDBJ whole genome shotgun (WGS) entry which is preliminary data.</text>
</comment>
<keyword evidence="2" id="KW-1185">Reference proteome</keyword>